<feature type="transmembrane region" description="Helical" evidence="1">
    <location>
        <begin position="461"/>
        <end position="483"/>
    </location>
</feature>
<dbReference type="AlphaFoldDB" id="A0A9N9B4J5"/>
<dbReference type="PANTHER" id="PTHR23072:SF0">
    <property type="entry name" value="GPI ETHANOLAMINE PHOSPHATE TRANSFERASE 2"/>
    <property type="match status" value="1"/>
</dbReference>
<dbReference type="PANTHER" id="PTHR23072">
    <property type="entry name" value="PHOSPHATIDYLINOSITOL GLYCAN-RELATED"/>
    <property type="match status" value="1"/>
</dbReference>
<comment type="function">
    <text evidence="1">Ethanolamine phosphate transferase involved in glycosylphosphatidylinositol-anchor biosynthesis. Transfers ethanolamine phosphate to the GPI second mannose.</text>
</comment>
<protein>
    <recommendedName>
        <fullName evidence="1">GPI ethanolamine phosphate transferase 2</fullName>
    </recommendedName>
</protein>
<keyword evidence="1" id="KW-0256">Endoplasmic reticulum</keyword>
<feature type="transmembrane region" description="Helical" evidence="1">
    <location>
        <begin position="152"/>
        <end position="172"/>
    </location>
</feature>
<comment type="similarity">
    <text evidence="1">Belongs to the PIGG/PIGN/PIGO family. PIGG subfamily.</text>
</comment>
<dbReference type="EMBL" id="CAJVPJ010000763">
    <property type="protein sequence ID" value="CAG8554898.1"/>
    <property type="molecule type" value="Genomic_DNA"/>
</dbReference>
<dbReference type="GO" id="GO:0005789">
    <property type="term" value="C:endoplasmic reticulum membrane"/>
    <property type="evidence" value="ECO:0007669"/>
    <property type="project" value="UniProtKB-SubCell"/>
</dbReference>
<reference evidence="3" key="1">
    <citation type="submission" date="2021-06" db="EMBL/GenBank/DDBJ databases">
        <authorList>
            <person name="Kallberg Y."/>
            <person name="Tangrot J."/>
            <person name="Rosling A."/>
        </authorList>
    </citation>
    <scope>NUCLEOTIDE SEQUENCE</scope>
    <source>
        <strain evidence="3">IA702</strain>
    </source>
</reference>
<feature type="non-terminal residue" evidence="3">
    <location>
        <position position="485"/>
    </location>
</feature>
<keyword evidence="1" id="KW-1133">Transmembrane helix</keyword>
<keyword evidence="1" id="KW-0808">Transferase</keyword>
<sequence length="485" mass="55177">QFNPIRCEASSVLSATFSEYNLGSMSMGIGCILITVVCLTGVAMNSSRAIFNNRDIGNWKTIQIFSWIGIVLLAIVMFASSYVEEEHQFWYFWTQTMWVIWLHDSLKNNIDKKSFIFCIGQMLLVRLIRTWNQTGQKYAGLIDLKYYLNSSYAPAMWFMVFIVIIGLFLITLKEIWNLANVRSHKILIMLQCLASLLVLLTTVLIVEYKLDMDGGRAVMPAFCLPFSRFAGLYLKPFAVARLAYAALLCLVGVAIVTDIIYNKALTSAQKGQTTLPTILLCSVTYLVILLARPHNVILFALFAMQMKLWILWQQKILSSESPSPKFANHFTLIVLEHMSFFALGNSNSLASIDISHAYTGVNRYDEVTVGLLTFIANWAGPIWWAFAGIVIHNQVFNVDKIASKEKDSIRNNLFGRTLLEYLFDSTLFYSIVLLSLSIAVTILKTHLFIWTVFSPKYLYQMIWNVLFHFFVEVCGGVLVNMLLMK</sequence>
<keyword evidence="1" id="KW-0337">GPI-anchor biosynthesis</keyword>
<keyword evidence="1" id="KW-0472">Membrane</keyword>
<dbReference type="GO" id="GO:0006506">
    <property type="term" value="P:GPI anchor biosynthetic process"/>
    <property type="evidence" value="ECO:0007669"/>
    <property type="project" value="UniProtKB-KW"/>
</dbReference>
<feature type="transmembrane region" description="Helical" evidence="1">
    <location>
        <begin position="64"/>
        <end position="83"/>
    </location>
</feature>
<organism evidence="3 4">
    <name type="scientific">Paraglomus occultum</name>
    <dbReference type="NCBI Taxonomy" id="144539"/>
    <lineage>
        <taxon>Eukaryota</taxon>
        <taxon>Fungi</taxon>
        <taxon>Fungi incertae sedis</taxon>
        <taxon>Mucoromycota</taxon>
        <taxon>Glomeromycotina</taxon>
        <taxon>Glomeromycetes</taxon>
        <taxon>Paraglomerales</taxon>
        <taxon>Paraglomeraceae</taxon>
        <taxon>Paraglomus</taxon>
    </lineage>
</organism>
<evidence type="ECO:0000313" key="4">
    <source>
        <dbReference type="Proteomes" id="UP000789572"/>
    </source>
</evidence>
<comment type="caution">
    <text evidence="3">The sequence shown here is derived from an EMBL/GenBank/DDBJ whole genome shotgun (WGS) entry which is preliminary data.</text>
</comment>
<accession>A0A9N9B4J5</accession>
<keyword evidence="4" id="KW-1185">Reference proteome</keyword>
<comment type="subcellular location">
    <subcellularLocation>
        <location evidence="1">Endoplasmic reticulum membrane</location>
        <topology evidence="1">Multi-pass membrane protein</topology>
    </subcellularLocation>
</comment>
<evidence type="ECO:0000256" key="1">
    <source>
        <dbReference type="RuleBase" id="RU367106"/>
    </source>
</evidence>
<dbReference type="OrthoDB" id="272139at2759"/>
<feature type="transmembrane region" description="Helical" evidence="1">
    <location>
        <begin position="242"/>
        <end position="261"/>
    </location>
</feature>
<feature type="domain" description="GPI ethanolamine phosphate transferase 2 C-terminal" evidence="2">
    <location>
        <begin position="18"/>
        <end position="481"/>
    </location>
</feature>
<evidence type="ECO:0000259" key="2">
    <source>
        <dbReference type="Pfam" id="PF19316"/>
    </source>
</evidence>
<dbReference type="GO" id="GO:0051267">
    <property type="term" value="F:CP2 mannose-ethanolamine phosphotransferase activity"/>
    <property type="evidence" value="ECO:0007669"/>
    <property type="project" value="TreeGrafter"/>
</dbReference>
<dbReference type="Proteomes" id="UP000789572">
    <property type="component" value="Unassembled WGS sequence"/>
</dbReference>
<dbReference type="InterPro" id="IPR039527">
    <property type="entry name" value="PIGG/GPI7"/>
</dbReference>
<comment type="pathway">
    <text evidence="1">Glycolipid biosynthesis; glycosylphosphatidylinositol-anchor biosynthesis.</text>
</comment>
<proteinExistence type="inferred from homology"/>
<gene>
    <name evidence="3" type="ORF">POCULU_LOCUS5211</name>
</gene>
<feature type="transmembrane region" description="Helical" evidence="1">
    <location>
        <begin position="184"/>
        <end position="206"/>
    </location>
</feature>
<dbReference type="InterPro" id="IPR045687">
    <property type="entry name" value="PIGG/GPI7_C"/>
</dbReference>
<dbReference type="Pfam" id="PF19316">
    <property type="entry name" value="PIGO_PIGG"/>
    <property type="match status" value="1"/>
</dbReference>
<name>A0A9N9B4J5_9GLOM</name>
<keyword evidence="1" id="KW-0812">Transmembrane</keyword>
<evidence type="ECO:0000313" key="3">
    <source>
        <dbReference type="EMBL" id="CAG8554898.1"/>
    </source>
</evidence>
<feature type="transmembrane region" description="Helical" evidence="1">
    <location>
        <begin position="20"/>
        <end position="43"/>
    </location>
</feature>
<feature type="transmembrane region" description="Helical" evidence="1">
    <location>
        <begin position="426"/>
        <end position="449"/>
    </location>
</feature>
<feature type="transmembrane region" description="Helical" evidence="1">
    <location>
        <begin position="273"/>
        <end position="290"/>
    </location>
</feature>